<dbReference type="GO" id="GO:0005886">
    <property type="term" value="C:plasma membrane"/>
    <property type="evidence" value="ECO:0007669"/>
    <property type="project" value="UniProtKB-SubCell"/>
</dbReference>
<dbReference type="InterPro" id="IPR053951">
    <property type="entry name" value="K_trans_N"/>
</dbReference>
<feature type="transmembrane region" description="Helical" evidence="13">
    <location>
        <begin position="206"/>
        <end position="225"/>
    </location>
</feature>
<evidence type="ECO:0000256" key="7">
    <source>
        <dbReference type="ARBA" id="ARBA00022692"/>
    </source>
</evidence>
<feature type="transmembrane region" description="Helical" evidence="13">
    <location>
        <begin position="375"/>
        <end position="396"/>
    </location>
</feature>
<protein>
    <recommendedName>
        <fullName evidence="13">Probable potassium transport system protein Kup</fullName>
    </recommendedName>
</protein>
<keyword evidence="11 13" id="KW-0406">Ion transport</keyword>
<dbReference type="HAMAP" id="MF_01522">
    <property type="entry name" value="Kup"/>
    <property type="match status" value="1"/>
</dbReference>
<keyword evidence="17" id="KW-1185">Reference proteome</keyword>
<keyword evidence="10 13" id="KW-1133">Transmembrane helix</keyword>
<dbReference type="RefSeq" id="WP_107673411.1">
    <property type="nucleotide sequence ID" value="NZ_PZKE01000008.1"/>
</dbReference>
<keyword evidence="12 13" id="KW-0472">Membrane</keyword>
<dbReference type="Pfam" id="PF02705">
    <property type="entry name" value="K_trans"/>
    <property type="match status" value="1"/>
</dbReference>
<evidence type="ECO:0000256" key="6">
    <source>
        <dbReference type="ARBA" id="ARBA00022538"/>
    </source>
</evidence>
<organism evidence="16 17">
    <name type="scientific">Fuscovulum blasticum DSM 2131</name>
    <dbReference type="NCBI Taxonomy" id="1188250"/>
    <lineage>
        <taxon>Bacteria</taxon>
        <taxon>Pseudomonadati</taxon>
        <taxon>Pseudomonadota</taxon>
        <taxon>Alphaproteobacteria</taxon>
        <taxon>Rhodobacterales</taxon>
        <taxon>Paracoccaceae</taxon>
        <taxon>Pseudogemmobacter</taxon>
    </lineage>
</organism>
<gene>
    <name evidence="16" type="primary">trkD</name>
    <name evidence="13" type="synonym">kup</name>
    <name evidence="16" type="ORF">C5F44_10105</name>
</gene>
<accession>A0A2T4J8V0</accession>
<evidence type="ECO:0000313" key="17">
    <source>
        <dbReference type="Proteomes" id="UP000241362"/>
    </source>
</evidence>
<comment type="similarity">
    <text evidence="2 13">Belongs to the HAK/KUP transporter (TC 2.A.72) family.</text>
</comment>
<feature type="transmembrane region" description="Helical" evidence="13">
    <location>
        <begin position="432"/>
        <end position="450"/>
    </location>
</feature>
<dbReference type="Proteomes" id="UP000241362">
    <property type="component" value="Unassembled WGS sequence"/>
</dbReference>
<dbReference type="PANTHER" id="PTHR30540:SF79">
    <property type="entry name" value="LOW AFFINITY POTASSIUM TRANSPORT SYSTEM PROTEIN KUP"/>
    <property type="match status" value="1"/>
</dbReference>
<feature type="transmembrane region" description="Helical" evidence="13">
    <location>
        <begin position="282"/>
        <end position="306"/>
    </location>
</feature>
<dbReference type="PANTHER" id="PTHR30540">
    <property type="entry name" value="OSMOTIC STRESS POTASSIUM TRANSPORTER"/>
    <property type="match status" value="1"/>
</dbReference>
<keyword evidence="5" id="KW-0997">Cell inner membrane</keyword>
<dbReference type="GO" id="GO:0015079">
    <property type="term" value="F:potassium ion transmembrane transporter activity"/>
    <property type="evidence" value="ECO:0007669"/>
    <property type="project" value="UniProtKB-UniRule"/>
</dbReference>
<feature type="transmembrane region" description="Helical" evidence="13">
    <location>
        <begin position="140"/>
        <end position="166"/>
    </location>
</feature>
<feature type="transmembrane region" description="Helical" evidence="13">
    <location>
        <begin position="402"/>
        <end position="425"/>
    </location>
</feature>
<evidence type="ECO:0000313" key="16">
    <source>
        <dbReference type="EMBL" id="PTE14340.1"/>
    </source>
</evidence>
<dbReference type="InterPro" id="IPR023051">
    <property type="entry name" value="Kup"/>
</dbReference>
<comment type="subcellular location">
    <subcellularLocation>
        <location evidence="13">Cell membrane</location>
        <topology evidence="13">Multi-pass membrane protein</topology>
    </subcellularLocation>
    <subcellularLocation>
        <location evidence="1">Membrane</location>
        <topology evidence="1">Multi-pass membrane protein</topology>
    </subcellularLocation>
</comment>
<feature type="transmembrane region" description="Helical" evidence="13">
    <location>
        <begin position="326"/>
        <end position="354"/>
    </location>
</feature>
<evidence type="ECO:0000256" key="13">
    <source>
        <dbReference type="HAMAP-Rule" id="MF_01522"/>
    </source>
</evidence>
<dbReference type="InterPro" id="IPR053952">
    <property type="entry name" value="K_trans_C"/>
</dbReference>
<evidence type="ECO:0000256" key="1">
    <source>
        <dbReference type="ARBA" id="ARBA00004141"/>
    </source>
</evidence>
<evidence type="ECO:0000256" key="2">
    <source>
        <dbReference type="ARBA" id="ARBA00007019"/>
    </source>
</evidence>
<keyword evidence="7 13" id="KW-0812">Transmembrane</keyword>
<comment type="caution">
    <text evidence="16">The sequence shown here is derived from an EMBL/GenBank/DDBJ whole genome shotgun (WGS) entry which is preliminary data.</text>
</comment>
<evidence type="ECO:0000259" key="15">
    <source>
        <dbReference type="Pfam" id="PF22776"/>
    </source>
</evidence>
<proteinExistence type="inferred from homology"/>
<keyword evidence="8 13" id="KW-0769">Symport</keyword>
<evidence type="ECO:0000256" key="9">
    <source>
        <dbReference type="ARBA" id="ARBA00022958"/>
    </source>
</evidence>
<evidence type="ECO:0000259" key="14">
    <source>
        <dbReference type="Pfam" id="PF02705"/>
    </source>
</evidence>
<evidence type="ECO:0000256" key="3">
    <source>
        <dbReference type="ARBA" id="ARBA00022448"/>
    </source>
</evidence>
<evidence type="ECO:0000256" key="8">
    <source>
        <dbReference type="ARBA" id="ARBA00022847"/>
    </source>
</evidence>
<dbReference type="Pfam" id="PF22776">
    <property type="entry name" value="K_trans_C"/>
    <property type="match status" value="1"/>
</dbReference>
<dbReference type="AlphaFoldDB" id="A0A2T4J8V0"/>
<comment type="catalytic activity">
    <reaction evidence="13">
        <text>K(+)(in) + H(+)(in) = K(+)(out) + H(+)(out)</text>
        <dbReference type="Rhea" id="RHEA:28490"/>
        <dbReference type="ChEBI" id="CHEBI:15378"/>
        <dbReference type="ChEBI" id="CHEBI:29103"/>
    </reaction>
</comment>
<dbReference type="GO" id="GO:0015293">
    <property type="term" value="F:symporter activity"/>
    <property type="evidence" value="ECO:0007669"/>
    <property type="project" value="UniProtKB-UniRule"/>
</dbReference>
<feature type="domain" description="K+ potassium transporter integral membrane" evidence="14">
    <location>
        <begin position="52"/>
        <end position="501"/>
    </location>
</feature>
<keyword evidence="3 13" id="KW-0813">Transport</keyword>
<feature type="transmembrane region" description="Helical" evidence="13">
    <location>
        <begin position="462"/>
        <end position="479"/>
    </location>
</feature>
<sequence>MIHDPVRLADQPSLPLFDEEALDIADYLRSEGDTQSDIHEDEAGRQGFAALTIGAIGVVYGDIGTSPIYAFREALKATGVAQPGPPEVLGILSLLIWTLILIVTVKYVFVLLRADNRGEGGILALYTLVRLATGRRSIPILMLAIAGAALFAGDAAITPAISVLSAVEGMDLVLPALESYILPITMGILVALFFGQRRGTASVARLFGPVTAVWFLVLAGLGLWHMTETPWVVSAFSPIWGAQFLVNHTGVAFVVLGAIFLAVTGGEALYADLGHFGRKPIMAAWFALVLPALVLNYLGQGALVLAHPESAENSFFAMASSSLLPFLVGLATAATVIASQAVISGAFSMARGAAQLGFLPRLRIVHTAEGQSGQIYIGAVNWLLLGGVLWLVLAFQSSGALASAYGIAVTGTMVLTTVLGVLYLIRSGRLSAPVAILLAAPVAVIEWVFLASNLTKILDGGYVPLLAALAVGLVMWAWWRGVQLVKARIHKLAVPVSSFVRAMRGSSVNVIPGTAFFLTGDPDIVPSALLHNLKHNRVLHDQTVFLTVETLRVPYATAEERASVEHLGGPFLRVTLRFGFMETPNVSRAMGHARKAGLKFDVMTSTFFLGRRRAVATGKGFELLMDRFYVVLSRFAADPTDFYHLPRDRVVELGERVAI</sequence>
<evidence type="ECO:0000256" key="10">
    <source>
        <dbReference type="ARBA" id="ARBA00022989"/>
    </source>
</evidence>
<dbReference type="InterPro" id="IPR003855">
    <property type="entry name" value="K+_transporter"/>
</dbReference>
<keyword evidence="4 13" id="KW-1003">Cell membrane</keyword>
<feature type="transmembrane region" description="Helical" evidence="13">
    <location>
        <begin position="48"/>
        <end position="71"/>
    </location>
</feature>
<evidence type="ECO:0000256" key="12">
    <source>
        <dbReference type="ARBA" id="ARBA00023136"/>
    </source>
</evidence>
<evidence type="ECO:0000256" key="4">
    <source>
        <dbReference type="ARBA" id="ARBA00022475"/>
    </source>
</evidence>
<comment type="function">
    <text evidence="13">Transport of potassium into the cell. Likely operates as a K(+):H(+) symporter.</text>
</comment>
<name>A0A2T4J8V0_FUSBL</name>
<evidence type="ECO:0000256" key="11">
    <source>
        <dbReference type="ARBA" id="ARBA00023065"/>
    </source>
</evidence>
<evidence type="ECO:0000256" key="5">
    <source>
        <dbReference type="ARBA" id="ARBA00022519"/>
    </source>
</evidence>
<feature type="transmembrane region" description="Helical" evidence="13">
    <location>
        <begin position="172"/>
        <end position="194"/>
    </location>
</feature>
<feature type="domain" description="K+ potassium transporter C-terminal" evidence="15">
    <location>
        <begin position="512"/>
        <end position="659"/>
    </location>
</feature>
<feature type="transmembrane region" description="Helical" evidence="13">
    <location>
        <begin position="91"/>
        <end position="112"/>
    </location>
</feature>
<feature type="transmembrane region" description="Helical" evidence="13">
    <location>
        <begin position="245"/>
        <end position="270"/>
    </location>
</feature>
<reference evidence="16 17" key="1">
    <citation type="submission" date="2018-03" db="EMBL/GenBank/DDBJ databases">
        <title>Rhodobacter blasticus.</title>
        <authorList>
            <person name="Meyer T.E."/>
            <person name="Miller S."/>
            <person name="Lodha T."/>
            <person name="Gandham S."/>
            <person name="Chintalapati S."/>
            <person name="Chintalapati V.R."/>
        </authorList>
    </citation>
    <scope>NUCLEOTIDE SEQUENCE [LARGE SCALE GENOMIC DNA]</scope>
    <source>
        <strain evidence="16 17">DSM 2131</strain>
    </source>
</reference>
<dbReference type="EMBL" id="PZKE01000008">
    <property type="protein sequence ID" value="PTE14340.1"/>
    <property type="molecule type" value="Genomic_DNA"/>
</dbReference>
<keyword evidence="6 13" id="KW-0633">Potassium transport</keyword>
<keyword evidence="9 13" id="KW-0630">Potassium</keyword>